<organism evidence="1 2">
    <name type="scientific">Trifolium medium</name>
    <dbReference type="NCBI Taxonomy" id="97028"/>
    <lineage>
        <taxon>Eukaryota</taxon>
        <taxon>Viridiplantae</taxon>
        <taxon>Streptophyta</taxon>
        <taxon>Embryophyta</taxon>
        <taxon>Tracheophyta</taxon>
        <taxon>Spermatophyta</taxon>
        <taxon>Magnoliopsida</taxon>
        <taxon>eudicotyledons</taxon>
        <taxon>Gunneridae</taxon>
        <taxon>Pentapetalae</taxon>
        <taxon>rosids</taxon>
        <taxon>fabids</taxon>
        <taxon>Fabales</taxon>
        <taxon>Fabaceae</taxon>
        <taxon>Papilionoideae</taxon>
        <taxon>50 kb inversion clade</taxon>
        <taxon>NPAAA clade</taxon>
        <taxon>Hologalegina</taxon>
        <taxon>IRL clade</taxon>
        <taxon>Trifolieae</taxon>
        <taxon>Trifolium</taxon>
    </lineage>
</organism>
<keyword evidence="2" id="KW-1185">Reference proteome</keyword>
<sequence>MSFVSRVASWCKKHGNDEGAV</sequence>
<evidence type="ECO:0000313" key="2">
    <source>
        <dbReference type="Proteomes" id="UP000265520"/>
    </source>
</evidence>
<comment type="caution">
    <text evidence="1">The sequence shown here is derived from an EMBL/GenBank/DDBJ whole genome shotgun (WGS) entry which is preliminary data.</text>
</comment>
<reference evidence="1 2" key="1">
    <citation type="journal article" date="2018" name="Front. Plant Sci.">
        <title>Red Clover (Trifolium pratense) and Zigzag Clover (T. medium) - A Picture of Genomic Similarities and Differences.</title>
        <authorList>
            <person name="Dluhosova J."/>
            <person name="Istvanek J."/>
            <person name="Nedelnik J."/>
            <person name="Repkova J."/>
        </authorList>
    </citation>
    <scope>NUCLEOTIDE SEQUENCE [LARGE SCALE GENOMIC DNA]</scope>
    <source>
        <strain evidence="2">cv. 10/8</strain>
        <tissue evidence="1">Leaf</tissue>
    </source>
</reference>
<dbReference type="AlphaFoldDB" id="A0A392SZM0"/>
<evidence type="ECO:0000313" key="1">
    <source>
        <dbReference type="EMBL" id="MCI53320.1"/>
    </source>
</evidence>
<proteinExistence type="predicted"/>
<dbReference type="Proteomes" id="UP000265520">
    <property type="component" value="Unassembled WGS sequence"/>
</dbReference>
<name>A0A392SZM0_9FABA</name>
<accession>A0A392SZM0</accession>
<feature type="non-terminal residue" evidence="1">
    <location>
        <position position="21"/>
    </location>
</feature>
<protein>
    <submittedName>
        <fullName evidence="1">Uncharacterized protein</fullName>
    </submittedName>
</protein>
<dbReference type="EMBL" id="LXQA010461446">
    <property type="protein sequence ID" value="MCI53320.1"/>
    <property type="molecule type" value="Genomic_DNA"/>
</dbReference>